<proteinExistence type="inferred from homology"/>
<dbReference type="EMBL" id="JAPDHF010000019">
    <property type="protein sequence ID" value="KAJ4006521.1"/>
    <property type="molecule type" value="Genomic_DNA"/>
</dbReference>
<dbReference type="GO" id="GO:0016052">
    <property type="term" value="P:carbohydrate catabolic process"/>
    <property type="evidence" value="ECO:0007669"/>
    <property type="project" value="InterPro"/>
</dbReference>
<evidence type="ECO:0000256" key="9">
    <source>
        <dbReference type="SAM" id="SignalP"/>
    </source>
</evidence>
<dbReference type="InterPro" id="IPR005198">
    <property type="entry name" value="Glyco_hydro_76"/>
</dbReference>
<evidence type="ECO:0000256" key="3">
    <source>
        <dbReference type="ARBA" id="ARBA00012350"/>
    </source>
</evidence>
<accession>A0A9W8PH83</accession>
<feature type="compositionally biased region" description="Low complexity" evidence="8">
    <location>
        <begin position="403"/>
        <end position="415"/>
    </location>
</feature>
<evidence type="ECO:0000256" key="5">
    <source>
        <dbReference type="ARBA" id="ARBA00022801"/>
    </source>
</evidence>
<dbReference type="PANTHER" id="PTHR12145">
    <property type="entry name" value="MANNAN ENDO-1,6-ALPHA-MANNOSIDASE DCW1"/>
    <property type="match status" value="1"/>
</dbReference>
<dbReference type="SUPFAM" id="SSF48208">
    <property type="entry name" value="Six-hairpin glycosidases"/>
    <property type="match status" value="1"/>
</dbReference>
<dbReference type="OrthoDB" id="4187847at2759"/>
<evidence type="ECO:0000256" key="2">
    <source>
        <dbReference type="ARBA" id="ARBA00009699"/>
    </source>
</evidence>
<comment type="similarity">
    <text evidence="2">Belongs to the glycosyl hydrolase 76 family.</text>
</comment>
<feature type="chain" id="PRO_5040864599" description="mannan endo-1,6-alpha-mannosidase" evidence="9">
    <location>
        <begin position="23"/>
        <end position="456"/>
    </location>
</feature>
<comment type="caution">
    <text evidence="10">The sequence shown here is derived from an EMBL/GenBank/DDBJ whole genome shotgun (WGS) entry which is preliminary data.</text>
</comment>
<dbReference type="PANTHER" id="PTHR12145:SF36">
    <property type="entry name" value="MANNAN ENDO-1,6-ALPHA-MANNOSIDASE DCW1"/>
    <property type="match status" value="1"/>
</dbReference>
<keyword evidence="4 9" id="KW-0732">Signal</keyword>
<evidence type="ECO:0000256" key="4">
    <source>
        <dbReference type="ARBA" id="ARBA00022729"/>
    </source>
</evidence>
<evidence type="ECO:0000256" key="6">
    <source>
        <dbReference type="ARBA" id="ARBA00023180"/>
    </source>
</evidence>
<sequence length="456" mass="49860">MVVLKSIAGLALLLAQSATVQSMNLDTREGILDASKALAGDLIEFYKGNKSGETPGLLDPGSKLDDGYYWYQSGAFMSAYVDYWQLTGDDTYNDLVRDGLEWQMGKDKDFMPANQTTSMGNDDQAIWAMAAMSAAEYGFPAPTDKKTQWYDVAKNAWDTMRERWNIEDKSGVCYGGLRWQIFTFNTGYDYKSTLSNTLFLNLAARIYRWAESEAVADYVTMAYTWLEMRELIDDKTSAVYDGAHTTDNCTTINKVQWSANAASLSMGLAYFYNKTGDSSEPSMWKEAVEEITTMTLKTFFTKEGKFKEVACSKDTCPRDILTYKALTHRWLAVTAQLAPFLSGKIMPVLRKSAKSLQAEGNGKDALEQKLANFAVVSNLLIADGTAPMKQKDAKTKTEEDSSDATGSATDSAISSATSTGAAAEATVPEDSSANSLAGSGSVLALSLLVAASHWLL</sequence>
<dbReference type="AlphaFoldDB" id="A0A9W8PH83"/>
<reference evidence="10" key="1">
    <citation type="submission" date="2022-10" db="EMBL/GenBank/DDBJ databases">
        <title>Fusarium specimens isolated from Avocado Roots.</title>
        <authorList>
            <person name="Stajich J."/>
            <person name="Roper C."/>
            <person name="Heimlech-Rivalta G."/>
        </authorList>
    </citation>
    <scope>NUCLEOTIDE SEQUENCE</scope>
    <source>
        <strain evidence="10">CF00143</strain>
    </source>
</reference>
<keyword evidence="5" id="KW-0378">Hydrolase</keyword>
<dbReference type="InterPro" id="IPR014480">
    <property type="entry name" value="Mannan-1_6-alpha_mannosidase"/>
</dbReference>
<dbReference type="GO" id="GO:0008496">
    <property type="term" value="F:mannan endo-1,6-alpha-mannosidase activity"/>
    <property type="evidence" value="ECO:0007669"/>
    <property type="project" value="UniProtKB-EC"/>
</dbReference>
<dbReference type="Gene3D" id="1.50.10.20">
    <property type="match status" value="1"/>
</dbReference>
<keyword evidence="6" id="KW-0325">Glycoprotein</keyword>
<dbReference type="EC" id="3.2.1.101" evidence="3"/>
<evidence type="ECO:0000313" key="11">
    <source>
        <dbReference type="Proteomes" id="UP001152130"/>
    </source>
</evidence>
<dbReference type="Proteomes" id="UP001152130">
    <property type="component" value="Unassembled WGS sequence"/>
</dbReference>
<feature type="signal peptide" evidence="9">
    <location>
        <begin position="1"/>
        <end position="22"/>
    </location>
</feature>
<organism evidence="10 11">
    <name type="scientific">Fusarium irregulare</name>
    <dbReference type="NCBI Taxonomy" id="2494466"/>
    <lineage>
        <taxon>Eukaryota</taxon>
        <taxon>Fungi</taxon>
        <taxon>Dikarya</taxon>
        <taxon>Ascomycota</taxon>
        <taxon>Pezizomycotina</taxon>
        <taxon>Sordariomycetes</taxon>
        <taxon>Hypocreomycetidae</taxon>
        <taxon>Hypocreales</taxon>
        <taxon>Nectriaceae</taxon>
        <taxon>Fusarium</taxon>
        <taxon>Fusarium incarnatum-equiseti species complex</taxon>
    </lineage>
</organism>
<gene>
    <name evidence="10" type="ORF">NW766_010615</name>
</gene>
<evidence type="ECO:0000256" key="1">
    <source>
        <dbReference type="ARBA" id="ARBA00001452"/>
    </source>
</evidence>
<comment type="catalytic activity">
    <reaction evidence="1">
        <text>Random hydrolysis of (1-&gt;6)-alpha-D-mannosidic linkages in unbranched (1-&gt;6)-mannans.</text>
        <dbReference type="EC" id="3.2.1.101"/>
    </reaction>
</comment>
<feature type="region of interest" description="Disordered" evidence="8">
    <location>
        <begin position="387"/>
        <end position="415"/>
    </location>
</feature>
<evidence type="ECO:0000256" key="7">
    <source>
        <dbReference type="ARBA" id="ARBA00023295"/>
    </source>
</evidence>
<feature type="compositionally biased region" description="Basic and acidic residues" evidence="8">
    <location>
        <begin position="389"/>
        <end position="399"/>
    </location>
</feature>
<evidence type="ECO:0000313" key="10">
    <source>
        <dbReference type="EMBL" id="KAJ4006521.1"/>
    </source>
</evidence>
<dbReference type="InterPro" id="IPR008928">
    <property type="entry name" value="6-hairpin_glycosidase_sf"/>
</dbReference>
<dbReference type="Pfam" id="PF03663">
    <property type="entry name" value="Glyco_hydro_76"/>
    <property type="match status" value="1"/>
</dbReference>
<dbReference type="GO" id="GO:0009272">
    <property type="term" value="P:fungal-type cell wall biogenesis"/>
    <property type="evidence" value="ECO:0007669"/>
    <property type="project" value="TreeGrafter"/>
</dbReference>
<name>A0A9W8PH83_9HYPO</name>
<evidence type="ECO:0000256" key="8">
    <source>
        <dbReference type="SAM" id="MobiDB-lite"/>
    </source>
</evidence>
<protein>
    <recommendedName>
        <fullName evidence="3">mannan endo-1,6-alpha-mannosidase</fullName>
        <ecNumber evidence="3">3.2.1.101</ecNumber>
    </recommendedName>
</protein>
<keyword evidence="11" id="KW-1185">Reference proteome</keyword>
<keyword evidence="7" id="KW-0326">Glycosidase</keyword>